<evidence type="ECO:0000313" key="5">
    <source>
        <dbReference type="EMBL" id="HGC41667.1"/>
    </source>
</evidence>
<dbReference type="InterPro" id="IPR000524">
    <property type="entry name" value="Tscrpt_reg_HTH_GntR"/>
</dbReference>
<dbReference type="Pfam" id="PF07702">
    <property type="entry name" value="UTRA"/>
    <property type="match status" value="1"/>
</dbReference>
<dbReference type="CDD" id="cd07377">
    <property type="entry name" value="WHTH_GntR"/>
    <property type="match status" value="1"/>
</dbReference>
<dbReference type="InterPro" id="IPR028978">
    <property type="entry name" value="Chorismate_lyase_/UTRA_dom_sf"/>
</dbReference>
<name>A0A8J4M4V3_9PROT</name>
<proteinExistence type="predicted"/>
<dbReference type="EMBL" id="DTQM01000003">
    <property type="protein sequence ID" value="HGC41667.1"/>
    <property type="molecule type" value="Genomic_DNA"/>
</dbReference>
<dbReference type="InterPro" id="IPR050679">
    <property type="entry name" value="Bact_HTH_transcr_reg"/>
</dbReference>
<reference evidence="5" key="1">
    <citation type="journal article" date="2020" name="mSystems">
        <title>Genome- and Community-Level Interaction Insights into Carbon Utilization and Element Cycling Functions of Hydrothermarchaeota in Hydrothermal Sediment.</title>
        <authorList>
            <person name="Zhou Z."/>
            <person name="Liu Y."/>
            <person name="Xu W."/>
            <person name="Pan J."/>
            <person name="Luo Z.H."/>
            <person name="Li M."/>
        </authorList>
    </citation>
    <scope>NUCLEOTIDE SEQUENCE</scope>
    <source>
        <strain evidence="5">SpSt-997</strain>
    </source>
</reference>
<accession>A0A8J4M4V3</accession>
<evidence type="ECO:0000256" key="3">
    <source>
        <dbReference type="ARBA" id="ARBA00023163"/>
    </source>
</evidence>
<dbReference type="AlphaFoldDB" id="A0A8J4M4V3"/>
<evidence type="ECO:0000256" key="2">
    <source>
        <dbReference type="ARBA" id="ARBA00023125"/>
    </source>
</evidence>
<dbReference type="GO" id="GO:0003677">
    <property type="term" value="F:DNA binding"/>
    <property type="evidence" value="ECO:0007669"/>
    <property type="project" value="UniProtKB-KW"/>
</dbReference>
<dbReference type="InterPro" id="IPR036388">
    <property type="entry name" value="WH-like_DNA-bd_sf"/>
</dbReference>
<dbReference type="SMART" id="SM00345">
    <property type="entry name" value="HTH_GNTR"/>
    <property type="match status" value="1"/>
</dbReference>
<dbReference type="SMART" id="SM00866">
    <property type="entry name" value="UTRA"/>
    <property type="match status" value="1"/>
</dbReference>
<sequence>MKDLAPNPTPLYARLETQIVAGIATGEFQVGSRLPTENDLIGRFKISRTTVRKAIQNLAHRGLVEIRRGTGTFVTQPRIIQELTELTGFVEDMQALGQAPSARLIDQTLVAAGQDVGRQLTVARDAQVMRIRRVRLANGIAISYDETYLPVEIGKKIVTHDLEVEPIFALLEQRYGIPLVEAEYRLEAAAADDAAAAALGVAVGGPIFLIERTSYSAGDRPVDYERLHYRGDLIRFTTRLARRKPAGA</sequence>
<gene>
    <name evidence="5" type="ORF">ENY07_00345</name>
</gene>
<keyword evidence="1" id="KW-0805">Transcription regulation</keyword>
<dbReference type="Gene3D" id="3.40.1410.10">
    <property type="entry name" value="Chorismate lyase-like"/>
    <property type="match status" value="1"/>
</dbReference>
<dbReference type="GO" id="GO:0045892">
    <property type="term" value="P:negative regulation of DNA-templated transcription"/>
    <property type="evidence" value="ECO:0007669"/>
    <property type="project" value="TreeGrafter"/>
</dbReference>
<dbReference type="PANTHER" id="PTHR44846">
    <property type="entry name" value="MANNOSYL-D-GLYCERATE TRANSPORT/METABOLISM SYSTEM REPRESSOR MNGR-RELATED"/>
    <property type="match status" value="1"/>
</dbReference>
<dbReference type="InterPro" id="IPR011663">
    <property type="entry name" value="UTRA"/>
</dbReference>
<evidence type="ECO:0000256" key="1">
    <source>
        <dbReference type="ARBA" id="ARBA00023015"/>
    </source>
</evidence>
<dbReference type="Pfam" id="PF00392">
    <property type="entry name" value="GntR"/>
    <property type="match status" value="1"/>
</dbReference>
<dbReference type="SUPFAM" id="SSF46785">
    <property type="entry name" value="Winged helix' DNA-binding domain"/>
    <property type="match status" value="1"/>
</dbReference>
<dbReference type="Gene3D" id="1.10.10.10">
    <property type="entry name" value="Winged helix-like DNA-binding domain superfamily/Winged helix DNA-binding domain"/>
    <property type="match status" value="1"/>
</dbReference>
<dbReference type="InterPro" id="IPR036390">
    <property type="entry name" value="WH_DNA-bd_sf"/>
</dbReference>
<dbReference type="SUPFAM" id="SSF64288">
    <property type="entry name" value="Chorismate lyase-like"/>
    <property type="match status" value="1"/>
</dbReference>
<evidence type="ECO:0000259" key="4">
    <source>
        <dbReference type="PROSITE" id="PS50949"/>
    </source>
</evidence>
<keyword evidence="3" id="KW-0804">Transcription</keyword>
<feature type="domain" description="HTH gntR-type" evidence="4">
    <location>
        <begin position="9"/>
        <end position="77"/>
    </location>
</feature>
<comment type="caution">
    <text evidence="5">The sequence shown here is derived from an EMBL/GenBank/DDBJ whole genome shotgun (WGS) entry which is preliminary data.</text>
</comment>
<protein>
    <submittedName>
        <fullName evidence="5">GntR family transcriptional regulator</fullName>
    </submittedName>
</protein>
<dbReference type="GO" id="GO:0003700">
    <property type="term" value="F:DNA-binding transcription factor activity"/>
    <property type="evidence" value="ECO:0007669"/>
    <property type="project" value="InterPro"/>
</dbReference>
<dbReference type="PRINTS" id="PR00035">
    <property type="entry name" value="HTHGNTR"/>
</dbReference>
<dbReference type="PANTHER" id="PTHR44846:SF1">
    <property type="entry name" value="MANNOSYL-D-GLYCERATE TRANSPORT_METABOLISM SYSTEM REPRESSOR MNGR-RELATED"/>
    <property type="match status" value="1"/>
</dbReference>
<organism evidence="5">
    <name type="scientific">Acidicaldus sp</name>
    <dbReference type="NCBI Taxonomy" id="1872105"/>
    <lineage>
        <taxon>Bacteria</taxon>
        <taxon>Pseudomonadati</taxon>
        <taxon>Pseudomonadota</taxon>
        <taxon>Alphaproteobacteria</taxon>
        <taxon>Acetobacterales</taxon>
        <taxon>Acetobacteraceae</taxon>
        <taxon>Acidicaldus</taxon>
    </lineage>
</organism>
<dbReference type="PROSITE" id="PS50949">
    <property type="entry name" value="HTH_GNTR"/>
    <property type="match status" value="1"/>
</dbReference>
<keyword evidence="2" id="KW-0238">DNA-binding</keyword>